<sequence length="275" mass="30348">MEPSPLLPARLVKLNVRGSGFQIGEAALRNHPQTKLGQLVTDTETPADTPVVVDADPRSFEYVIQYYTTGLPIHIKKDVNPALLKRDFERCGIGIDVDNMRLPDGAKPDPPVEEDPSRSLYEMLAVKTSRTKCEDSSSELEDPNRDERRVEVVKTLMDFAFQAIPLLAVTCALGMGLIGVIRQWIHTSRCASPATQPTPMPLETPLHRSRQHLQPSSANTSVGRPHGSSSAAATLRDTNSHAANDRERPSGHLRRVRQEVPRAPDSMIVTEKKAQ</sequence>
<dbReference type="Gene3D" id="3.30.710.10">
    <property type="entry name" value="Potassium Channel Kv1.1, Chain A"/>
    <property type="match status" value="1"/>
</dbReference>
<feature type="region of interest" description="Disordered" evidence="1">
    <location>
        <begin position="191"/>
        <end position="275"/>
    </location>
</feature>
<feature type="compositionally biased region" description="Basic and acidic residues" evidence="1">
    <location>
        <begin position="243"/>
        <end position="262"/>
    </location>
</feature>
<organism evidence="4 5">
    <name type="scientific">Vitrella brassicaformis (strain CCMP3155)</name>
    <dbReference type="NCBI Taxonomy" id="1169540"/>
    <lineage>
        <taxon>Eukaryota</taxon>
        <taxon>Sar</taxon>
        <taxon>Alveolata</taxon>
        <taxon>Colpodellida</taxon>
        <taxon>Vitrellaceae</taxon>
        <taxon>Vitrella</taxon>
    </lineage>
</organism>
<dbReference type="PhylomeDB" id="A0A0G4G1P6"/>
<evidence type="ECO:0000313" key="5">
    <source>
        <dbReference type="Proteomes" id="UP000041254"/>
    </source>
</evidence>
<dbReference type="VEuPathDB" id="CryptoDB:Vbra_2605"/>
<reference evidence="4 5" key="1">
    <citation type="submission" date="2014-11" db="EMBL/GenBank/DDBJ databases">
        <authorList>
            <person name="Zhu J."/>
            <person name="Qi W."/>
            <person name="Song R."/>
        </authorList>
    </citation>
    <scope>NUCLEOTIDE SEQUENCE [LARGE SCALE GENOMIC DNA]</scope>
</reference>
<feature type="transmembrane region" description="Helical" evidence="2">
    <location>
        <begin position="159"/>
        <end position="181"/>
    </location>
</feature>
<evidence type="ECO:0000313" key="4">
    <source>
        <dbReference type="EMBL" id="CEM21966.1"/>
    </source>
</evidence>
<keyword evidence="2" id="KW-0812">Transmembrane</keyword>
<dbReference type="Pfam" id="PF02214">
    <property type="entry name" value="BTB_2"/>
    <property type="match status" value="1"/>
</dbReference>
<dbReference type="Proteomes" id="UP000041254">
    <property type="component" value="Unassembled WGS sequence"/>
</dbReference>
<name>A0A0G4G1P6_VITBC</name>
<keyword evidence="2" id="KW-1133">Transmembrane helix</keyword>
<dbReference type="InterPro" id="IPR003131">
    <property type="entry name" value="T1-type_BTB"/>
</dbReference>
<dbReference type="EMBL" id="CDMY01000547">
    <property type="protein sequence ID" value="CEM21966.1"/>
    <property type="molecule type" value="Genomic_DNA"/>
</dbReference>
<dbReference type="SUPFAM" id="SSF54695">
    <property type="entry name" value="POZ domain"/>
    <property type="match status" value="1"/>
</dbReference>
<keyword evidence="5" id="KW-1185">Reference proteome</keyword>
<protein>
    <recommendedName>
        <fullName evidence="3">Potassium channel tetramerisation-type BTB domain-containing protein</fullName>
    </recommendedName>
</protein>
<dbReference type="GO" id="GO:0051260">
    <property type="term" value="P:protein homooligomerization"/>
    <property type="evidence" value="ECO:0007669"/>
    <property type="project" value="InterPro"/>
</dbReference>
<feature type="domain" description="Potassium channel tetramerisation-type BTB" evidence="3">
    <location>
        <begin position="12"/>
        <end position="88"/>
    </location>
</feature>
<evidence type="ECO:0000256" key="1">
    <source>
        <dbReference type="SAM" id="MobiDB-lite"/>
    </source>
</evidence>
<dbReference type="InterPro" id="IPR011333">
    <property type="entry name" value="SKP1/BTB/POZ_sf"/>
</dbReference>
<keyword evidence="2" id="KW-0472">Membrane</keyword>
<accession>A0A0G4G1P6</accession>
<evidence type="ECO:0000259" key="3">
    <source>
        <dbReference type="Pfam" id="PF02214"/>
    </source>
</evidence>
<proteinExistence type="predicted"/>
<gene>
    <name evidence="4" type="ORF">Vbra_2605</name>
</gene>
<feature type="compositionally biased region" description="Polar residues" evidence="1">
    <location>
        <begin position="212"/>
        <end position="242"/>
    </location>
</feature>
<evidence type="ECO:0000256" key="2">
    <source>
        <dbReference type="SAM" id="Phobius"/>
    </source>
</evidence>
<dbReference type="InParanoid" id="A0A0G4G1P6"/>
<dbReference type="AlphaFoldDB" id="A0A0G4G1P6"/>